<accession>A0A5H2Y6D0</accession>
<feature type="compositionally biased region" description="Acidic residues" evidence="1">
    <location>
        <begin position="17"/>
        <end position="26"/>
    </location>
</feature>
<feature type="region of interest" description="Disordered" evidence="1">
    <location>
        <begin position="618"/>
        <end position="657"/>
    </location>
</feature>
<evidence type="ECO:0000259" key="2">
    <source>
        <dbReference type="Pfam" id="PF03101"/>
    </source>
</evidence>
<reference evidence="4" key="1">
    <citation type="journal article" date="2019" name="Science">
        <title>Mutation of a bHLH transcription factor allowed almond domestication.</title>
        <authorList>
            <person name="Sanchez-Perez R."/>
            <person name="Pavan S."/>
            <person name="Mazzeo R."/>
            <person name="Moldovan C."/>
            <person name="Aiese Cigliano R."/>
            <person name="Del Cueto J."/>
            <person name="Ricciardi F."/>
            <person name="Lotti C."/>
            <person name="Ricciardi L."/>
            <person name="Dicenta F."/>
            <person name="Lopez-Marques R.L."/>
            <person name="Lindberg Moller B."/>
        </authorList>
    </citation>
    <scope>NUCLEOTIDE SEQUENCE</scope>
</reference>
<dbReference type="PANTHER" id="PTHR47718">
    <property type="entry name" value="OS01G0519700 PROTEIN"/>
    <property type="match status" value="1"/>
</dbReference>
<dbReference type="EMBL" id="AP021448">
    <property type="protein sequence ID" value="BBN69696.1"/>
    <property type="molecule type" value="Genomic_DNA"/>
</dbReference>
<dbReference type="AlphaFoldDB" id="A0A5H2Y6D0"/>
<proteinExistence type="predicted"/>
<feature type="domain" description="FAR1" evidence="2">
    <location>
        <begin position="58"/>
        <end position="144"/>
    </location>
</feature>
<organism evidence="4">
    <name type="scientific">Prunus dulcis</name>
    <name type="common">Almond</name>
    <name type="synonym">Amygdalus dulcis</name>
    <dbReference type="NCBI Taxonomy" id="3755"/>
    <lineage>
        <taxon>Eukaryota</taxon>
        <taxon>Viridiplantae</taxon>
        <taxon>Streptophyta</taxon>
        <taxon>Embryophyta</taxon>
        <taxon>Tracheophyta</taxon>
        <taxon>Spermatophyta</taxon>
        <taxon>Magnoliopsida</taxon>
        <taxon>eudicotyledons</taxon>
        <taxon>Gunneridae</taxon>
        <taxon>Pentapetalae</taxon>
        <taxon>rosids</taxon>
        <taxon>fabids</taxon>
        <taxon>Rosales</taxon>
        <taxon>Rosaceae</taxon>
        <taxon>Amygdaloideae</taxon>
        <taxon>Amygdaleae</taxon>
        <taxon>Prunus</taxon>
    </lineage>
</organism>
<gene>
    <name evidence="4" type="ORF">Prudu_1111S000300</name>
</gene>
<sequence length="973" mass="112830">MERNMHGMNKSRSNLEMSEENDEVEIGETGLEKTMSSEETTQEPKVNMIFNTVDEVLDFYKKYANRVGFPMKKRSSKKGDCGELKYVTLSCSRSGIPQSTASNVLKPYPSIKCNCKAQLRAGICLDGRWKVNSVKLDHNHGLNPNNARYFRMNRAISSYMKRKIEVNDRAGIRVNKNYNSMVVEAGGHENMSFMEKDCRNYINKVRRLQLGEGDATAIQKYFLKMQAQNANFFYAIDLDESGRLRNEAYEEFGDAITFDTTYLTNKYDMPFAPFVGVNHHGHSILLGCGLISSEDTDTFVWLFKVWLACMSGLAPCGIITDQDRAMKNAIEIVFPNTRHRWCLWHIMKKLHEKLKSYKHYESIKFALENIVYDSLTNIEFEDRWKEMIEKYELQSNDWLRGLYDERRRWVPSFVKGSFWAGMSTTQRSESMNAFFDDHVNSKTTLKQFVEQYENALMTKVEKENQADYKSSSADIQCSTHYFMEKQAQGVYTIAKFKEFQNELTDKYILRRWRKDVTRRHTKIKISYNESNATLEAHQCDKMQKTFDEIKELAADSEEKCVIVMAWMQKLKEQLSNHDNVCGSTQPIPKSPTGRSFDNCVNEISNSKKILTPLAVRSKGRPPFKRKQSKMEQIVRKRKEGEKKSTSQEKNTNKRKGMKEFQMVESDVPPTDKISCDIVGTQESILFTDSQNAQDGHGDCPHHLNGEYMIESTRTHEIRKCSSPILVSRSNGVDLVLLIQETKTKNMYNNFYNKITLKIGNNGGRSAVETRGRIENGVRPVARDVRDELQKQVSEGKVSVYGSNDVLTMALGPEHPGRQYFNLPKPQRVSFDDRLKDSLRVLLQEETKKMEAKAREEALRMEARTKQLVEAEREHFLSQLSQLIPNFDPSMLKPRISQSPKNPMSDKASCSGGDGKHQEEEKKILPKMGNIRKMKRRKKKKKKKRRKKKRRKKMKKSMTTRRRYFSLNRRLFTT</sequence>
<protein>
    <submittedName>
        <fullName evidence="4">FAR1 Related Sequences transcription factor family</fullName>
    </submittedName>
</protein>
<name>A0A5H2Y6D0_PRUDU</name>
<feature type="compositionally biased region" description="Basic residues" evidence="1">
    <location>
        <begin position="618"/>
        <end position="627"/>
    </location>
</feature>
<feature type="compositionally biased region" description="Basic residues" evidence="1">
    <location>
        <begin position="929"/>
        <end position="963"/>
    </location>
</feature>
<feature type="compositionally biased region" description="Basic and acidic residues" evidence="1">
    <location>
        <begin position="913"/>
        <end position="923"/>
    </location>
</feature>
<evidence type="ECO:0000259" key="3">
    <source>
        <dbReference type="Pfam" id="PF10551"/>
    </source>
</evidence>
<evidence type="ECO:0000313" key="4">
    <source>
        <dbReference type="EMBL" id="BBN69696.1"/>
    </source>
</evidence>
<dbReference type="InterPro" id="IPR004330">
    <property type="entry name" value="FAR1_DNA_bnd_dom"/>
</dbReference>
<dbReference type="Pfam" id="PF10551">
    <property type="entry name" value="MULE"/>
    <property type="match status" value="1"/>
</dbReference>
<dbReference type="Pfam" id="PF03101">
    <property type="entry name" value="FAR1"/>
    <property type="match status" value="1"/>
</dbReference>
<feature type="domain" description="MULE transposase" evidence="3">
    <location>
        <begin position="256"/>
        <end position="349"/>
    </location>
</feature>
<feature type="compositionally biased region" description="Basic and acidic residues" evidence="1">
    <location>
        <begin position="628"/>
        <end position="646"/>
    </location>
</feature>
<evidence type="ECO:0000256" key="1">
    <source>
        <dbReference type="SAM" id="MobiDB-lite"/>
    </source>
</evidence>
<dbReference type="PANTHER" id="PTHR47718:SF13">
    <property type="entry name" value="OS09G0290500 PROTEIN"/>
    <property type="match status" value="1"/>
</dbReference>
<feature type="region of interest" description="Disordered" evidence="1">
    <location>
        <begin position="890"/>
        <end position="973"/>
    </location>
</feature>
<feature type="region of interest" description="Disordered" evidence="1">
    <location>
        <begin position="1"/>
        <end position="42"/>
    </location>
</feature>
<dbReference type="InterPro" id="IPR018289">
    <property type="entry name" value="MULE_transposase_dom"/>
</dbReference>